<dbReference type="AlphaFoldDB" id="A0A7X0MMZ5"/>
<keyword evidence="4 7" id="KW-0812">Transmembrane</keyword>
<feature type="transmembrane region" description="Helical" evidence="7">
    <location>
        <begin position="334"/>
        <end position="360"/>
    </location>
</feature>
<keyword evidence="6 7" id="KW-0472">Membrane</keyword>
<protein>
    <submittedName>
        <fullName evidence="8">Adsorption protein B</fullName>
    </submittedName>
</protein>
<reference evidence="8 9" key="2">
    <citation type="submission" date="2020-08" db="EMBL/GenBank/DDBJ databases">
        <authorList>
            <person name="Partida-Martinez L."/>
            <person name="Huntemann M."/>
            <person name="Clum A."/>
            <person name="Wang J."/>
            <person name="Palaniappan K."/>
            <person name="Ritter S."/>
            <person name="Chen I.-M."/>
            <person name="Stamatis D."/>
            <person name="Reddy T."/>
            <person name="O'Malley R."/>
            <person name="Daum C."/>
            <person name="Shapiro N."/>
            <person name="Ivanova N."/>
            <person name="Kyrpides N."/>
            <person name="Woyke T."/>
        </authorList>
    </citation>
    <scope>NUCLEOTIDE SEQUENCE [LARGE SCALE GENOMIC DNA]</scope>
    <source>
        <strain evidence="8 9">AS3.13</strain>
    </source>
</reference>
<dbReference type="SUPFAM" id="SSF53448">
    <property type="entry name" value="Nucleotide-diphospho-sugar transferases"/>
    <property type="match status" value="1"/>
</dbReference>
<keyword evidence="2" id="KW-0328">Glycosyltransferase</keyword>
<keyword evidence="3" id="KW-0808">Transferase</keyword>
<dbReference type="NCBIfam" id="NF011307">
    <property type="entry name" value="PRK14716.1-5"/>
    <property type="match status" value="1"/>
</dbReference>
<dbReference type="PANTHER" id="PTHR43867:SF2">
    <property type="entry name" value="CELLULOSE SYNTHASE CATALYTIC SUBUNIT A [UDP-FORMING]"/>
    <property type="match status" value="1"/>
</dbReference>
<evidence type="ECO:0000256" key="5">
    <source>
        <dbReference type="ARBA" id="ARBA00022989"/>
    </source>
</evidence>
<evidence type="ECO:0000313" key="8">
    <source>
        <dbReference type="EMBL" id="MBB6504814.1"/>
    </source>
</evidence>
<dbReference type="PANTHER" id="PTHR43867">
    <property type="entry name" value="CELLULOSE SYNTHASE CATALYTIC SUBUNIT A [UDP-FORMING]"/>
    <property type="match status" value="1"/>
</dbReference>
<dbReference type="Pfam" id="PF13641">
    <property type="entry name" value="Glyco_tranf_2_3"/>
    <property type="match status" value="1"/>
</dbReference>
<name>A0A7X0MMZ5_9SPHN</name>
<feature type="transmembrane region" description="Helical" evidence="7">
    <location>
        <begin position="366"/>
        <end position="384"/>
    </location>
</feature>
<sequence length="453" mass="49820">MTGMLGAVDRVVAELALFAAVVILLSGIDDLVMDLVWWRVRKPEPHRADVPAAPPLPLAVFIPAWDEQQVIGAMLRATLMRYDHPDYRLYVGCYPNDPGTKAAVAAVAREDRRVRMVVGTRNGPTTKADCLNQLWRALVEDERAGGRTTAAIVLHDAEDLVDPDELRVFDDQLRDVALVQLPVVPLVDTRRRLVSGHYADEFAESHRRDLTVRSALGAAVPLAGVGCAIRRDALDRLDGGSGAPFEPQSLTEDYELGLRVAALGLPARFVRWRATAGGRLIATRAYFPDTIDTAVRQKARWVAGIALSGWDRTGWGPRRHGAEYWMRMRDRRGLLAVAALVAAYLALVGWGAASLAHLVLRSAPTPFGRGLSVLLTLNTALLCWRLSARAMHTAAEHGWQEGWWSVPRAPVANYIAMLAARRALTRYLATLFGAAPRWEKTAHHFPEQLPSGS</sequence>
<dbReference type="GO" id="GO:0016757">
    <property type="term" value="F:glycosyltransferase activity"/>
    <property type="evidence" value="ECO:0007669"/>
    <property type="project" value="UniProtKB-KW"/>
</dbReference>
<keyword evidence="5 7" id="KW-1133">Transmembrane helix</keyword>
<organism evidence="8 9">
    <name type="scientific">Sphingomonas endophytica</name>
    <dbReference type="NCBI Taxonomy" id="869719"/>
    <lineage>
        <taxon>Bacteria</taxon>
        <taxon>Pseudomonadati</taxon>
        <taxon>Pseudomonadota</taxon>
        <taxon>Alphaproteobacteria</taxon>
        <taxon>Sphingomonadales</taxon>
        <taxon>Sphingomonadaceae</taxon>
        <taxon>Sphingomonas</taxon>
    </lineage>
</organism>
<comment type="caution">
    <text evidence="8">The sequence shown here is derived from an EMBL/GenBank/DDBJ whole genome shotgun (WGS) entry which is preliminary data.</text>
</comment>
<proteinExistence type="predicted"/>
<evidence type="ECO:0000256" key="2">
    <source>
        <dbReference type="ARBA" id="ARBA00022676"/>
    </source>
</evidence>
<evidence type="ECO:0000256" key="4">
    <source>
        <dbReference type="ARBA" id="ARBA00022692"/>
    </source>
</evidence>
<dbReference type="Proteomes" id="UP000522313">
    <property type="component" value="Unassembled WGS sequence"/>
</dbReference>
<dbReference type="EMBL" id="JACHBT010000008">
    <property type="protein sequence ID" value="MBB6504814.1"/>
    <property type="molecule type" value="Genomic_DNA"/>
</dbReference>
<evidence type="ECO:0000313" key="9">
    <source>
        <dbReference type="Proteomes" id="UP000522313"/>
    </source>
</evidence>
<evidence type="ECO:0000256" key="1">
    <source>
        <dbReference type="ARBA" id="ARBA00004141"/>
    </source>
</evidence>
<evidence type="ECO:0000256" key="3">
    <source>
        <dbReference type="ARBA" id="ARBA00022679"/>
    </source>
</evidence>
<feature type="transmembrane region" description="Helical" evidence="7">
    <location>
        <begin position="15"/>
        <end position="37"/>
    </location>
</feature>
<gene>
    <name evidence="8" type="ORF">F4693_001791</name>
</gene>
<dbReference type="Gene3D" id="3.90.550.10">
    <property type="entry name" value="Spore Coat Polysaccharide Biosynthesis Protein SpsA, Chain A"/>
    <property type="match status" value="1"/>
</dbReference>
<comment type="subcellular location">
    <subcellularLocation>
        <location evidence="1">Membrane</location>
        <topology evidence="1">Multi-pass membrane protein</topology>
    </subcellularLocation>
</comment>
<dbReference type="GO" id="GO:0016020">
    <property type="term" value="C:membrane"/>
    <property type="evidence" value="ECO:0007669"/>
    <property type="project" value="UniProtKB-SubCell"/>
</dbReference>
<dbReference type="InterPro" id="IPR029044">
    <property type="entry name" value="Nucleotide-diphossugar_trans"/>
</dbReference>
<evidence type="ECO:0000256" key="7">
    <source>
        <dbReference type="SAM" id="Phobius"/>
    </source>
</evidence>
<evidence type="ECO:0000256" key="6">
    <source>
        <dbReference type="ARBA" id="ARBA00023136"/>
    </source>
</evidence>
<reference evidence="8 9" key="1">
    <citation type="submission" date="2020-08" db="EMBL/GenBank/DDBJ databases">
        <title>The Agave Microbiome: Exploring the role of microbial communities in plant adaptations to desert environments.</title>
        <authorList>
            <person name="Partida-Martinez L.P."/>
        </authorList>
    </citation>
    <scope>NUCLEOTIDE SEQUENCE [LARGE SCALE GENOMIC DNA]</scope>
    <source>
        <strain evidence="8 9">AS3.13</strain>
    </source>
</reference>
<accession>A0A7X0MMZ5</accession>
<dbReference type="InterPro" id="IPR050321">
    <property type="entry name" value="Glycosyltr_2/OpgH_subfam"/>
</dbReference>